<keyword evidence="3 10" id="KW-0813">Transport</keyword>
<dbReference type="GO" id="GO:0016020">
    <property type="term" value="C:membrane"/>
    <property type="evidence" value="ECO:0007669"/>
    <property type="project" value="UniProtKB-SubCell"/>
</dbReference>
<dbReference type="Pfam" id="PF00153">
    <property type="entry name" value="Mito_carr"/>
    <property type="match status" value="3"/>
</dbReference>
<keyword evidence="8 9" id="KW-0472">Membrane</keyword>
<evidence type="ECO:0000256" key="5">
    <source>
        <dbReference type="ARBA" id="ARBA00022737"/>
    </source>
</evidence>
<keyword evidence="6" id="KW-0496">Mitochondrion</keyword>
<proteinExistence type="inferred from homology"/>
<evidence type="ECO:0000256" key="3">
    <source>
        <dbReference type="ARBA" id="ARBA00022448"/>
    </source>
</evidence>
<feature type="repeat" description="Solcar" evidence="9">
    <location>
        <begin position="179"/>
        <end position="261"/>
    </location>
</feature>
<comment type="similarity">
    <text evidence="2 10">Belongs to the mitochondrial carrier (TC 2.A.29) family.</text>
</comment>
<dbReference type="Proteomes" id="UP000186955">
    <property type="component" value="Unassembled WGS sequence"/>
</dbReference>
<protein>
    <submittedName>
        <fullName evidence="12">Mitochondrial folate transporter/carrier</fullName>
    </submittedName>
</protein>
<evidence type="ECO:0000256" key="11">
    <source>
        <dbReference type="SAM" id="MobiDB-lite"/>
    </source>
</evidence>
<feature type="region of interest" description="Disordered" evidence="11">
    <location>
        <begin position="1"/>
        <end position="21"/>
    </location>
</feature>
<keyword evidence="6" id="KW-0999">Mitochondrion inner membrane</keyword>
<evidence type="ECO:0000256" key="1">
    <source>
        <dbReference type="ARBA" id="ARBA00004141"/>
    </source>
</evidence>
<comment type="caution">
    <text evidence="12">The sequence shown here is derived from an EMBL/GenBank/DDBJ whole genome shotgun (WGS) entry which is preliminary data.</text>
</comment>
<name>A0A1Q5TEC8_9EURO</name>
<sequence length="269" mass="30191">MVQFSEETKFDPSVDRSSPSRLGSSLRIIREISTHEGGLRAFYRGLAPNLIGNSTSWALYFLCYGSLKDAIRIYRGHEGAFTSILTNPIWVIKTRMLASGAQSPGAYPSFMSGVRQIYHTEGMRGFYRGLVPSLFGVSHGAFQFMAYERLKIFRSREIRDESSMRNSDATVTKKLGNVDFLVISGLSKVFAGCVTYPYQVIRSRLQTYKAHIVYRGAMDAISQIWAQEGIAGFYKGLGPNLLRVLPSTWVTFLVYENTKLFMPKLAEGV</sequence>
<evidence type="ECO:0000256" key="8">
    <source>
        <dbReference type="ARBA" id="ARBA00023136"/>
    </source>
</evidence>
<dbReference type="AlphaFoldDB" id="A0A1Q5TEC8"/>
<comment type="subcellular location">
    <subcellularLocation>
        <location evidence="1">Membrane</location>
        <topology evidence="1">Multi-pass membrane protein</topology>
    </subcellularLocation>
</comment>
<accession>A0A1Q5TEC8</accession>
<evidence type="ECO:0000256" key="7">
    <source>
        <dbReference type="ARBA" id="ARBA00022989"/>
    </source>
</evidence>
<dbReference type="InterPro" id="IPR018108">
    <property type="entry name" value="MCP_transmembrane"/>
</dbReference>
<gene>
    <name evidence="12" type="ORF">PENSUB_9255</name>
</gene>
<dbReference type="GO" id="GO:0006862">
    <property type="term" value="P:nucleotide transport"/>
    <property type="evidence" value="ECO:0007669"/>
    <property type="project" value="InterPro"/>
</dbReference>
<dbReference type="STRING" id="1316194.A0A1Q5TEC8"/>
<evidence type="ECO:0000256" key="9">
    <source>
        <dbReference type="PROSITE-ProRule" id="PRU00282"/>
    </source>
</evidence>
<dbReference type="PROSITE" id="PS50920">
    <property type="entry name" value="SOLCAR"/>
    <property type="match status" value="2"/>
</dbReference>
<evidence type="ECO:0000313" key="13">
    <source>
        <dbReference type="Proteomes" id="UP000186955"/>
    </source>
</evidence>
<feature type="compositionally biased region" description="Basic and acidic residues" evidence="11">
    <location>
        <begin position="1"/>
        <end position="14"/>
    </location>
</feature>
<keyword evidence="7" id="KW-1133">Transmembrane helix</keyword>
<reference evidence="12 13" key="1">
    <citation type="submission" date="2016-10" db="EMBL/GenBank/DDBJ databases">
        <title>Genome sequence of the ascomycete fungus Penicillium subrubescens.</title>
        <authorList>
            <person name="De Vries R.P."/>
            <person name="Peng M."/>
            <person name="Dilokpimol A."/>
            <person name="Hilden K."/>
            <person name="Makela M.R."/>
            <person name="Grigoriev I."/>
            <person name="Riley R."/>
            <person name="Granchi Z."/>
        </authorList>
    </citation>
    <scope>NUCLEOTIDE SEQUENCE [LARGE SCALE GENOMIC DNA]</scope>
    <source>
        <strain evidence="12 13">CBS 132785</strain>
    </source>
</reference>
<keyword evidence="13" id="KW-1185">Reference proteome</keyword>
<keyword evidence="5" id="KW-0677">Repeat</keyword>
<evidence type="ECO:0000256" key="2">
    <source>
        <dbReference type="ARBA" id="ARBA00006375"/>
    </source>
</evidence>
<evidence type="ECO:0000256" key="4">
    <source>
        <dbReference type="ARBA" id="ARBA00022692"/>
    </source>
</evidence>
<organism evidence="12 13">
    <name type="scientific">Penicillium subrubescens</name>
    <dbReference type="NCBI Taxonomy" id="1316194"/>
    <lineage>
        <taxon>Eukaryota</taxon>
        <taxon>Fungi</taxon>
        <taxon>Dikarya</taxon>
        <taxon>Ascomycota</taxon>
        <taxon>Pezizomycotina</taxon>
        <taxon>Eurotiomycetes</taxon>
        <taxon>Eurotiomycetidae</taxon>
        <taxon>Eurotiales</taxon>
        <taxon>Aspergillaceae</taxon>
        <taxon>Penicillium</taxon>
    </lineage>
</organism>
<dbReference type="InterPro" id="IPR044712">
    <property type="entry name" value="SLC25A32-like"/>
</dbReference>
<evidence type="ECO:0000256" key="10">
    <source>
        <dbReference type="RuleBase" id="RU000488"/>
    </source>
</evidence>
<dbReference type="GO" id="GO:0055085">
    <property type="term" value="P:transmembrane transport"/>
    <property type="evidence" value="ECO:0007669"/>
    <property type="project" value="InterPro"/>
</dbReference>
<evidence type="ECO:0000313" key="12">
    <source>
        <dbReference type="EMBL" id="OKO98579.1"/>
    </source>
</evidence>
<dbReference type="InterPro" id="IPR023395">
    <property type="entry name" value="MCP_dom_sf"/>
</dbReference>
<feature type="repeat" description="Solcar" evidence="9">
    <location>
        <begin position="70"/>
        <end position="153"/>
    </location>
</feature>
<keyword evidence="4 9" id="KW-0812">Transmembrane</keyword>
<dbReference type="EMBL" id="MNBE01000672">
    <property type="protein sequence ID" value="OKO98579.1"/>
    <property type="molecule type" value="Genomic_DNA"/>
</dbReference>
<dbReference type="Gene3D" id="1.50.40.10">
    <property type="entry name" value="Mitochondrial carrier domain"/>
    <property type="match status" value="1"/>
</dbReference>
<dbReference type="PANTHER" id="PTHR45683">
    <property type="entry name" value="MITOCHONDRIAL NICOTINAMIDE ADENINE DINUCLEOTIDE TRANSPORTER 1-RELATED-RELATED"/>
    <property type="match status" value="1"/>
</dbReference>
<dbReference type="SUPFAM" id="SSF103506">
    <property type="entry name" value="Mitochondrial carrier"/>
    <property type="match status" value="1"/>
</dbReference>
<evidence type="ECO:0000256" key="6">
    <source>
        <dbReference type="ARBA" id="ARBA00022792"/>
    </source>
</evidence>